<feature type="region of interest" description="Disordered" evidence="1">
    <location>
        <begin position="44"/>
        <end position="100"/>
    </location>
</feature>
<protein>
    <submittedName>
        <fullName evidence="2">Uncharacterized protein</fullName>
    </submittedName>
</protein>
<accession>A0A9N9MLG5</accession>
<dbReference type="EMBL" id="OU892278">
    <property type="protein sequence ID" value="CAG9764880.1"/>
    <property type="molecule type" value="Genomic_DNA"/>
</dbReference>
<proteinExistence type="predicted"/>
<evidence type="ECO:0000256" key="1">
    <source>
        <dbReference type="SAM" id="MobiDB-lite"/>
    </source>
</evidence>
<organism evidence="2 3">
    <name type="scientific">Ceutorhynchus assimilis</name>
    <name type="common">cabbage seed weevil</name>
    <dbReference type="NCBI Taxonomy" id="467358"/>
    <lineage>
        <taxon>Eukaryota</taxon>
        <taxon>Metazoa</taxon>
        <taxon>Ecdysozoa</taxon>
        <taxon>Arthropoda</taxon>
        <taxon>Hexapoda</taxon>
        <taxon>Insecta</taxon>
        <taxon>Pterygota</taxon>
        <taxon>Neoptera</taxon>
        <taxon>Endopterygota</taxon>
        <taxon>Coleoptera</taxon>
        <taxon>Polyphaga</taxon>
        <taxon>Cucujiformia</taxon>
        <taxon>Curculionidae</taxon>
        <taxon>Ceutorhynchinae</taxon>
        <taxon>Ceutorhynchus</taxon>
    </lineage>
</organism>
<evidence type="ECO:0000313" key="3">
    <source>
        <dbReference type="Proteomes" id="UP001152799"/>
    </source>
</evidence>
<keyword evidence="3" id="KW-1185">Reference proteome</keyword>
<name>A0A9N9MLG5_9CUCU</name>
<reference evidence="2" key="1">
    <citation type="submission" date="2022-01" db="EMBL/GenBank/DDBJ databases">
        <authorList>
            <person name="King R."/>
        </authorList>
    </citation>
    <scope>NUCLEOTIDE SEQUENCE</scope>
</reference>
<dbReference type="AlphaFoldDB" id="A0A9N9MLG5"/>
<feature type="compositionally biased region" description="Low complexity" evidence="1">
    <location>
        <begin position="63"/>
        <end position="73"/>
    </location>
</feature>
<evidence type="ECO:0000313" key="2">
    <source>
        <dbReference type="EMBL" id="CAG9764880.1"/>
    </source>
</evidence>
<feature type="compositionally biased region" description="Low complexity" evidence="1">
    <location>
        <begin position="84"/>
        <end position="97"/>
    </location>
</feature>
<dbReference type="Proteomes" id="UP001152799">
    <property type="component" value="Chromosome 2"/>
</dbReference>
<feature type="region of interest" description="Disordered" evidence="1">
    <location>
        <begin position="197"/>
        <end position="247"/>
    </location>
</feature>
<feature type="compositionally biased region" description="Polar residues" evidence="1">
    <location>
        <begin position="235"/>
        <end position="246"/>
    </location>
</feature>
<sequence length="279" mass="30878">METKNTVLHENCSLLKEKVTLLEEKIKHNKCKDNIPLLSADANDQGQAKATGPAPLFSSVAGSNRSNRSSTRSGDMSKPKHNPTSSQNQNTTTKTNQIRPEQVKVAIHEAQSAAKRHTRIHKLTQINGTQVLADREGKYIKRDASFFKIFNPSIPSQVLKHPSNTPKRNAFTLPSIPIIPRKTVFWKISSKEEQATILEASSVTPPTSEDPDMHEPQEVLSDDDISFSSAPEAPTTDTDNISVSDSTECDNFKKDILSNPDIQEFQAVEPSDTHVSLNR</sequence>
<gene>
    <name evidence="2" type="ORF">CEUTPL_LOCUS5505</name>
</gene>